<dbReference type="AlphaFoldDB" id="A0A1D8CZL7"/>
<keyword evidence="2" id="KW-1185">Reference proteome</keyword>
<dbReference type="Proteomes" id="UP000095185">
    <property type="component" value="Chromosome"/>
</dbReference>
<organism evidence="1 2">
    <name type="scientific">Chlorobaculum limnaeum</name>
    <dbReference type="NCBI Taxonomy" id="274537"/>
    <lineage>
        <taxon>Bacteria</taxon>
        <taxon>Pseudomonadati</taxon>
        <taxon>Chlorobiota</taxon>
        <taxon>Chlorobiia</taxon>
        <taxon>Chlorobiales</taxon>
        <taxon>Chlorobiaceae</taxon>
        <taxon>Chlorobaculum</taxon>
    </lineage>
</organism>
<dbReference type="Pfam" id="PF14357">
    <property type="entry name" value="DUF4404"/>
    <property type="match status" value="1"/>
</dbReference>
<dbReference type="EMBL" id="CP017305">
    <property type="protein sequence ID" value="AOS84386.1"/>
    <property type="molecule type" value="Genomic_DNA"/>
</dbReference>
<dbReference type="KEGG" id="clz:BIU88_09740"/>
<gene>
    <name evidence="1" type="ORF">BIU88_09740</name>
</gene>
<proteinExistence type="predicted"/>
<protein>
    <recommendedName>
        <fullName evidence="3">DUF4404 domain-containing protein</fullName>
    </recommendedName>
</protein>
<name>A0A1D8CZL7_CHLLM</name>
<dbReference type="InterPro" id="IPR025516">
    <property type="entry name" value="DUF4404"/>
</dbReference>
<dbReference type="STRING" id="274537.BIU88_09740"/>
<dbReference type="RefSeq" id="WP_069810578.1">
    <property type="nucleotide sequence ID" value="NZ_CP017305.1"/>
</dbReference>
<evidence type="ECO:0008006" key="3">
    <source>
        <dbReference type="Google" id="ProtNLM"/>
    </source>
</evidence>
<reference evidence="1" key="1">
    <citation type="submission" date="2016-09" db="EMBL/GenBank/DDBJ databases">
        <title>Genome sequence of Chlorobaculum limnaeum.</title>
        <authorList>
            <person name="Liu Z."/>
            <person name="Tank M."/>
            <person name="Bryant D.A."/>
        </authorList>
    </citation>
    <scope>NUCLEOTIDE SEQUENCE [LARGE SCALE GENOMIC DNA]</scope>
    <source>
        <strain evidence="1">DSM 1677</strain>
    </source>
</reference>
<dbReference type="OrthoDB" id="595265at2"/>
<accession>A0A1D8CZL7</accession>
<evidence type="ECO:0000313" key="1">
    <source>
        <dbReference type="EMBL" id="AOS84386.1"/>
    </source>
</evidence>
<evidence type="ECO:0000313" key="2">
    <source>
        <dbReference type="Proteomes" id="UP000095185"/>
    </source>
</evidence>
<sequence length="88" mass="9915">MEQQKLRELLETLHQELGQLGTVDEKTGEVLATLKEDISKLVEGGDEAAAEESLTERMNDAVDHFEEEHPRLSMMIQHVLDSLARMGL</sequence>